<name>A0AA89BY29_PINIB</name>
<evidence type="ECO:0000313" key="2">
    <source>
        <dbReference type="Proteomes" id="UP001186944"/>
    </source>
</evidence>
<proteinExistence type="predicted"/>
<dbReference type="AlphaFoldDB" id="A0AA89BY29"/>
<reference evidence="1" key="1">
    <citation type="submission" date="2019-08" db="EMBL/GenBank/DDBJ databases">
        <title>The improved chromosome-level genome for the pearl oyster Pinctada fucata martensii using PacBio sequencing and Hi-C.</title>
        <authorList>
            <person name="Zheng Z."/>
        </authorList>
    </citation>
    <scope>NUCLEOTIDE SEQUENCE</scope>
    <source>
        <strain evidence="1">ZZ-2019</strain>
        <tissue evidence="1">Adductor muscle</tissue>
    </source>
</reference>
<comment type="caution">
    <text evidence="1">The sequence shown here is derived from an EMBL/GenBank/DDBJ whole genome shotgun (WGS) entry which is preliminary data.</text>
</comment>
<dbReference type="Proteomes" id="UP001186944">
    <property type="component" value="Unassembled WGS sequence"/>
</dbReference>
<dbReference type="EMBL" id="VSWD01000007">
    <property type="protein sequence ID" value="KAK3098654.1"/>
    <property type="molecule type" value="Genomic_DNA"/>
</dbReference>
<feature type="non-terminal residue" evidence="1">
    <location>
        <position position="1"/>
    </location>
</feature>
<gene>
    <name evidence="1" type="ORF">FSP39_021656</name>
</gene>
<keyword evidence="2" id="KW-1185">Reference proteome</keyword>
<organism evidence="1 2">
    <name type="scientific">Pinctada imbricata</name>
    <name type="common">Atlantic pearl-oyster</name>
    <name type="synonym">Pinctada martensii</name>
    <dbReference type="NCBI Taxonomy" id="66713"/>
    <lineage>
        <taxon>Eukaryota</taxon>
        <taxon>Metazoa</taxon>
        <taxon>Spiralia</taxon>
        <taxon>Lophotrochozoa</taxon>
        <taxon>Mollusca</taxon>
        <taxon>Bivalvia</taxon>
        <taxon>Autobranchia</taxon>
        <taxon>Pteriomorphia</taxon>
        <taxon>Pterioida</taxon>
        <taxon>Pterioidea</taxon>
        <taxon>Pteriidae</taxon>
        <taxon>Pinctada</taxon>
    </lineage>
</organism>
<accession>A0AA89BY29</accession>
<sequence>WDTLQHRRTKQRLVLCYKIRNHLVDIDPDKYYTPGDSRTRGGHRYRQIRTNKDQHRHSFFPRSIRDWNRLPESATAALSLEEFRATLDSVPWTQLEP</sequence>
<protein>
    <recommendedName>
        <fullName evidence="3">Tick transposon</fullName>
    </recommendedName>
</protein>
<evidence type="ECO:0008006" key="3">
    <source>
        <dbReference type="Google" id="ProtNLM"/>
    </source>
</evidence>
<evidence type="ECO:0000313" key="1">
    <source>
        <dbReference type="EMBL" id="KAK3098654.1"/>
    </source>
</evidence>